<keyword evidence="1" id="KW-0456">Lyase</keyword>
<dbReference type="GO" id="GO:0016829">
    <property type="term" value="F:lyase activity"/>
    <property type="evidence" value="ECO:0007669"/>
    <property type="project" value="UniProtKB-KW"/>
</dbReference>
<dbReference type="AlphaFoldDB" id="A0A1H9V3I2"/>
<name>A0A1H9V3I2_9BACI</name>
<reference evidence="1 2" key="1">
    <citation type="submission" date="2016-10" db="EMBL/GenBank/DDBJ databases">
        <authorList>
            <person name="de Groot N.N."/>
        </authorList>
    </citation>
    <scope>NUCLEOTIDE SEQUENCE [LARGE SCALE GENOMIC DNA]</scope>
    <source>
        <strain evidence="1 2">CGMCC 1.7727</strain>
    </source>
</reference>
<evidence type="ECO:0000313" key="2">
    <source>
        <dbReference type="Proteomes" id="UP000199687"/>
    </source>
</evidence>
<dbReference type="OrthoDB" id="2832837at2"/>
<protein>
    <submittedName>
        <fullName evidence="1">Chorismate lyase</fullName>
    </submittedName>
</protein>
<dbReference type="Gene3D" id="3.40.1410.10">
    <property type="entry name" value="Chorismate lyase-like"/>
    <property type="match status" value="1"/>
</dbReference>
<dbReference type="RefSeq" id="WP_089743341.1">
    <property type="nucleotide sequence ID" value="NZ_FOGL01000021.1"/>
</dbReference>
<organism evidence="1 2">
    <name type="scientific">Gracilibacillus ureilyticus</name>
    <dbReference type="NCBI Taxonomy" id="531814"/>
    <lineage>
        <taxon>Bacteria</taxon>
        <taxon>Bacillati</taxon>
        <taxon>Bacillota</taxon>
        <taxon>Bacilli</taxon>
        <taxon>Bacillales</taxon>
        <taxon>Bacillaceae</taxon>
        <taxon>Gracilibacillus</taxon>
    </lineage>
</organism>
<dbReference type="Proteomes" id="UP000199687">
    <property type="component" value="Unassembled WGS sequence"/>
</dbReference>
<dbReference type="EMBL" id="FOGL01000021">
    <property type="protein sequence ID" value="SES16232.1"/>
    <property type="molecule type" value="Genomic_DNA"/>
</dbReference>
<sequence>MENSAHKRNVMDVLQKIIFGPLLVTDGRTTDLLETMLNEKVRVQLIRQEQIDETDAKKLGQSSGAPYYIRESILVGEDSGFVVSHNIAVVYSKNVPQSLFESIANQQEGIGKVMSSHGMRTFRQPFEYGWIHKAKAADLFQRPVNVQFSSLPTIIPYKKYYIYFGQNPGIQMVEYFNPDIIPHRLQKDIKRLSKEE</sequence>
<dbReference type="SUPFAM" id="SSF64288">
    <property type="entry name" value="Chorismate lyase-like"/>
    <property type="match status" value="1"/>
</dbReference>
<dbReference type="STRING" id="531814.SAMN04487944_12125"/>
<evidence type="ECO:0000313" key="1">
    <source>
        <dbReference type="EMBL" id="SES16232.1"/>
    </source>
</evidence>
<dbReference type="InterPro" id="IPR028978">
    <property type="entry name" value="Chorismate_lyase_/UTRA_dom_sf"/>
</dbReference>
<proteinExistence type="predicted"/>
<gene>
    <name evidence="1" type="ORF">SAMN04487944_12125</name>
</gene>
<accession>A0A1H9V3I2</accession>
<keyword evidence="2" id="KW-1185">Reference proteome</keyword>